<dbReference type="AlphaFoldDB" id="A0AA39H8W6"/>
<dbReference type="Proteomes" id="UP001175271">
    <property type="component" value="Unassembled WGS sequence"/>
</dbReference>
<reference evidence="2" key="1">
    <citation type="submission" date="2023-06" db="EMBL/GenBank/DDBJ databases">
        <title>Genomic analysis of the entomopathogenic nematode Steinernema hermaphroditum.</title>
        <authorList>
            <person name="Schwarz E.M."/>
            <person name="Heppert J.K."/>
            <person name="Baniya A."/>
            <person name="Schwartz H.T."/>
            <person name="Tan C.-H."/>
            <person name="Antoshechkin I."/>
            <person name="Sternberg P.W."/>
            <person name="Goodrich-Blair H."/>
            <person name="Dillman A.R."/>
        </authorList>
    </citation>
    <scope>NUCLEOTIDE SEQUENCE</scope>
    <source>
        <strain evidence="2">PS9179</strain>
        <tissue evidence="2">Whole animal</tissue>
    </source>
</reference>
<feature type="region of interest" description="Disordered" evidence="1">
    <location>
        <begin position="1"/>
        <end position="25"/>
    </location>
</feature>
<evidence type="ECO:0000313" key="2">
    <source>
        <dbReference type="EMBL" id="KAK0400047.1"/>
    </source>
</evidence>
<protein>
    <submittedName>
        <fullName evidence="2">Uncharacterized protein</fullName>
    </submittedName>
</protein>
<evidence type="ECO:0000313" key="3">
    <source>
        <dbReference type="Proteomes" id="UP001175271"/>
    </source>
</evidence>
<feature type="compositionally biased region" description="Basic and acidic residues" evidence="1">
    <location>
        <begin position="11"/>
        <end position="25"/>
    </location>
</feature>
<gene>
    <name evidence="2" type="ORF">QR680_003323</name>
</gene>
<name>A0AA39H8W6_9BILA</name>
<proteinExistence type="predicted"/>
<comment type="caution">
    <text evidence="2">The sequence shown here is derived from an EMBL/GenBank/DDBJ whole genome shotgun (WGS) entry which is preliminary data.</text>
</comment>
<accession>A0AA39H8W6</accession>
<sequence length="101" mass="11080">MITSLLCPASHRLESSQKQSAKESAARGRIFLVSETQSYRGGELFSSRLRVTLESDASHRILVCMLSPLVAAPEAVFAAQRNAHFFCVFFDSCCSPLAIRA</sequence>
<organism evidence="2 3">
    <name type="scientific">Steinernema hermaphroditum</name>
    <dbReference type="NCBI Taxonomy" id="289476"/>
    <lineage>
        <taxon>Eukaryota</taxon>
        <taxon>Metazoa</taxon>
        <taxon>Ecdysozoa</taxon>
        <taxon>Nematoda</taxon>
        <taxon>Chromadorea</taxon>
        <taxon>Rhabditida</taxon>
        <taxon>Tylenchina</taxon>
        <taxon>Panagrolaimomorpha</taxon>
        <taxon>Strongyloidoidea</taxon>
        <taxon>Steinernematidae</taxon>
        <taxon>Steinernema</taxon>
    </lineage>
</organism>
<evidence type="ECO:0000256" key="1">
    <source>
        <dbReference type="SAM" id="MobiDB-lite"/>
    </source>
</evidence>
<keyword evidence="3" id="KW-1185">Reference proteome</keyword>
<dbReference type="EMBL" id="JAUCMV010000005">
    <property type="protein sequence ID" value="KAK0400047.1"/>
    <property type="molecule type" value="Genomic_DNA"/>
</dbReference>